<feature type="transmembrane region" description="Helical" evidence="5">
    <location>
        <begin position="310"/>
        <end position="331"/>
    </location>
</feature>
<feature type="transmembrane region" description="Helical" evidence="5">
    <location>
        <begin position="148"/>
        <end position="166"/>
    </location>
</feature>
<feature type="transmembrane region" description="Helical" evidence="5">
    <location>
        <begin position="217"/>
        <end position="236"/>
    </location>
</feature>
<keyword evidence="8" id="KW-1185">Reference proteome</keyword>
<dbReference type="Proteomes" id="UP000539957">
    <property type="component" value="Unassembled WGS sequence"/>
</dbReference>
<protein>
    <submittedName>
        <fullName evidence="7">O-antigen ligase</fullName>
    </submittedName>
</protein>
<accession>A0A7W7IMW9</accession>
<dbReference type="InterPro" id="IPR051533">
    <property type="entry name" value="WaaL-like"/>
</dbReference>
<feature type="transmembrane region" description="Helical" evidence="5">
    <location>
        <begin position="108"/>
        <end position="128"/>
    </location>
</feature>
<dbReference type="GO" id="GO:0016020">
    <property type="term" value="C:membrane"/>
    <property type="evidence" value="ECO:0007669"/>
    <property type="project" value="UniProtKB-SubCell"/>
</dbReference>
<proteinExistence type="predicted"/>
<keyword evidence="7" id="KW-0436">Ligase</keyword>
<evidence type="ECO:0000256" key="1">
    <source>
        <dbReference type="ARBA" id="ARBA00004141"/>
    </source>
</evidence>
<evidence type="ECO:0000256" key="5">
    <source>
        <dbReference type="SAM" id="Phobius"/>
    </source>
</evidence>
<feature type="transmembrane region" description="Helical" evidence="5">
    <location>
        <begin position="54"/>
        <end position="72"/>
    </location>
</feature>
<feature type="domain" description="O-antigen ligase-related" evidence="6">
    <location>
        <begin position="178"/>
        <end position="322"/>
    </location>
</feature>
<dbReference type="EMBL" id="JACHKY010000002">
    <property type="protein sequence ID" value="MBB4797301.1"/>
    <property type="molecule type" value="Genomic_DNA"/>
</dbReference>
<keyword evidence="2 5" id="KW-0812">Transmembrane</keyword>
<dbReference type="AlphaFoldDB" id="A0A7W7IMW9"/>
<organism evidence="7 8">
    <name type="scientific">Brevundimonas bullata</name>
    <dbReference type="NCBI Taxonomy" id="13160"/>
    <lineage>
        <taxon>Bacteria</taxon>
        <taxon>Pseudomonadati</taxon>
        <taxon>Pseudomonadota</taxon>
        <taxon>Alphaproteobacteria</taxon>
        <taxon>Caulobacterales</taxon>
        <taxon>Caulobacteraceae</taxon>
        <taxon>Brevundimonas</taxon>
    </lineage>
</organism>
<evidence type="ECO:0000256" key="2">
    <source>
        <dbReference type="ARBA" id="ARBA00022692"/>
    </source>
</evidence>
<dbReference type="InterPro" id="IPR007016">
    <property type="entry name" value="O-antigen_ligase-rel_domated"/>
</dbReference>
<dbReference type="PANTHER" id="PTHR37422:SF17">
    <property type="entry name" value="O-ANTIGEN LIGASE"/>
    <property type="match status" value="1"/>
</dbReference>
<name>A0A7W7IMW9_9CAUL</name>
<evidence type="ECO:0000256" key="4">
    <source>
        <dbReference type="ARBA" id="ARBA00023136"/>
    </source>
</evidence>
<comment type="subcellular location">
    <subcellularLocation>
        <location evidence="1">Membrane</location>
        <topology evidence="1">Multi-pass membrane protein</topology>
    </subcellularLocation>
</comment>
<evidence type="ECO:0000256" key="3">
    <source>
        <dbReference type="ARBA" id="ARBA00022989"/>
    </source>
</evidence>
<dbReference type="Pfam" id="PF04932">
    <property type="entry name" value="Wzy_C"/>
    <property type="match status" value="1"/>
</dbReference>
<evidence type="ECO:0000313" key="8">
    <source>
        <dbReference type="Proteomes" id="UP000539957"/>
    </source>
</evidence>
<evidence type="ECO:0000259" key="6">
    <source>
        <dbReference type="Pfam" id="PF04932"/>
    </source>
</evidence>
<sequence length="412" mass="44976">MIVLIYSQSWAAPMTGYGVRSADFLRNGFYPAYALAIGLVLTRPGTALKALAGAPLLILLLVLTAVSLSWSILPDVTLRRVMALLATTLGGVALAARWRWTTLTEIFATAMAVMMILSLLLAVLLPDWGRMQELFPGAWRGLWLEKNALGENMGLAAICMTAAAIMVPQRRRLWLVGAAVAAAMVLMSTSKTSLVVLVLSFASMGFVALVQGGPKRAIIGTWLAIVVFCAALLVIATRSDLIFDLLGKDATLTGRTEIWSGILHQMQQRPWTGFGYGVVWNDESAGGPQAWIAHEARFSAAHAHSGWLEVYLALGLPGVILLAAWMIEMWGRSLWAAYARPSGWLLMPMMTAYTLTMLTESITMNWHNIRWVLFVALALKAVIGDQDDPARVVRSIARTRRPARTVPAPHRL</sequence>
<keyword evidence="4 5" id="KW-0472">Membrane</keyword>
<evidence type="ECO:0000313" key="7">
    <source>
        <dbReference type="EMBL" id="MBB4797301.1"/>
    </source>
</evidence>
<reference evidence="7 8" key="1">
    <citation type="submission" date="2020-08" db="EMBL/GenBank/DDBJ databases">
        <title>Functional genomics of gut bacteria from endangered species of beetles.</title>
        <authorList>
            <person name="Carlos-Shanley C."/>
        </authorList>
    </citation>
    <scope>NUCLEOTIDE SEQUENCE [LARGE SCALE GENOMIC DNA]</scope>
    <source>
        <strain evidence="7 8">S00123</strain>
    </source>
</reference>
<gene>
    <name evidence="7" type="ORF">HNP32_001025</name>
</gene>
<dbReference type="RefSeq" id="WP_260398340.1">
    <property type="nucleotide sequence ID" value="NZ_JACHKY010000002.1"/>
</dbReference>
<feature type="transmembrane region" description="Helical" evidence="5">
    <location>
        <begin position="343"/>
        <end position="362"/>
    </location>
</feature>
<keyword evidence="3 5" id="KW-1133">Transmembrane helix</keyword>
<dbReference type="PANTHER" id="PTHR37422">
    <property type="entry name" value="TEICHURONIC ACID BIOSYNTHESIS PROTEIN TUAE"/>
    <property type="match status" value="1"/>
</dbReference>
<feature type="transmembrane region" description="Helical" evidence="5">
    <location>
        <begin position="24"/>
        <end position="42"/>
    </location>
</feature>
<dbReference type="GO" id="GO:0016874">
    <property type="term" value="F:ligase activity"/>
    <property type="evidence" value="ECO:0007669"/>
    <property type="project" value="UniProtKB-KW"/>
</dbReference>
<comment type="caution">
    <text evidence="7">The sequence shown here is derived from an EMBL/GenBank/DDBJ whole genome shotgun (WGS) entry which is preliminary data.</text>
</comment>